<dbReference type="GO" id="GO:0030151">
    <property type="term" value="F:molybdenum ion binding"/>
    <property type="evidence" value="ECO:0007669"/>
    <property type="project" value="InterPro"/>
</dbReference>
<dbReference type="GO" id="GO:0030170">
    <property type="term" value="F:pyridoxal phosphate binding"/>
    <property type="evidence" value="ECO:0007669"/>
    <property type="project" value="InterPro"/>
</dbReference>
<protein>
    <submittedName>
        <fullName evidence="2">MOSC domain-containing protein</fullName>
    </submittedName>
</protein>
<organism evidence="2 3">
    <name type="scientific">Cerina litoralis</name>
    <dbReference type="NCBI Taxonomy" id="2874477"/>
    <lineage>
        <taxon>Bacteria</taxon>
        <taxon>Pseudomonadati</taxon>
        <taxon>Bacteroidota</taxon>
        <taxon>Flavobacteriia</taxon>
        <taxon>Flavobacteriales</taxon>
        <taxon>Flavobacteriaceae</taxon>
        <taxon>Cerina</taxon>
    </lineage>
</organism>
<dbReference type="InterPro" id="IPR011037">
    <property type="entry name" value="Pyrv_Knase-like_insert_dom_sf"/>
</dbReference>
<sequence>MKIISTNIGNATTILWRGKEEKSGIFKYPITGPIYLGTTDVVKDTVTDRKHHAGINKACFLFSADQYPFWKNQYPDLPWDWGMFGENLTVEGLNESEIRVGDVYRVGTAVIQISQPREPCYKLGIRFKNQAIVKQYIDHGYSGTYVRVLEKGSATKGDDMVLVKQSDNPLTVKQLFDLINARKKDPGILKLALENESVPQYKRERLKKYL</sequence>
<dbReference type="PANTHER" id="PTHR30212:SF2">
    <property type="entry name" value="PROTEIN YIIM"/>
    <property type="match status" value="1"/>
</dbReference>
<accession>A0AAE3EWW1</accession>
<dbReference type="SUPFAM" id="SSF50800">
    <property type="entry name" value="PK beta-barrel domain-like"/>
    <property type="match status" value="1"/>
</dbReference>
<dbReference type="PROSITE" id="PS51340">
    <property type="entry name" value="MOSC"/>
    <property type="match status" value="1"/>
</dbReference>
<evidence type="ECO:0000313" key="3">
    <source>
        <dbReference type="Proteomes" id="UP001200642"/>
    </source>
</evidence>
<keyword evidence="3" id="KW-1185">Reference proteome</keyword>
<evidence type="ECO:0000259" key="1">
    <source>
        <dbReference type="PROSITE" id="PS51340"/>
    </source>
</evidence>
<reference evidence="2" key="1">
    <citation type="submission" date="2023-02" db="EMBL/GenBank/DDBJ databases">
        <title>Genome of Flavobacteriaceae gen. nov. sp. strain F89.</title>
        <authorList>
            <person name="Wang Y."/>
        </authorList>
    </citation>
    <scope>NUCLEOTIDE SEQUENCE</scope>
    <source>
        <strain evidence="2">F89</strain>
    </source>
</reference>
<dbReference type="InterPro" id="IPR005302">
    <property type="entry name" value="MoCF_Sase_C"/>
</dbReference>
<proteinExistence type="predicted"/>
<dbReference type="GO" id="GO:0003824">
    <property type="term" value="F:catalytic activity"/>
    <property type="evidence" value="ECO:0007669"/>
    <property type="project" value="InterPro"/>
</dbReference>
<dbReference type="AlphaFoldDB" id="A0AAE3EWW1"/>
<dbReference type="Pfam" id="PF03473">
    <property type="entry name" value="MOSC"/>
    <property type="match status" value="1"/>
</dbReference>
<feature type="domain" description="MOSC" evidence="1">
    <location>
        <begin position="28"/>
        <end position="163"/>
    </location>
</feature>
<gene>
    <name evidence="2" type="ORF">K8352_10615</name>
</gene>
<dbReference type="Proteomes" id="UP001200642">
    <property type="component" value="Unassembled WGS sequence"/>
</dbReference>
<dbReference type="PANTHER" id="PTHR30212">
    <property type="entry name" value="PROTEIN YIIM"/>
    <property type="match status" value="1"/>
</dbReference>
<comment type="caution">
    <text evidence="2">The sequence shown here is derived from an EMBL/GenBank/DDBJ whole genome shotgun (WGS) entry which is preliminary data.</text>
</comment>
<evidence type="ECO:0000313" key="2">
    <source>
        <dbReference type="EMBL" id="MCG2461201.1"/>
    </source>
</evidence>
<name>A0AAE3EWW1_9FLAO</name>
<dbReference type="Gene3D" id="2.40.33.20">
    <property type="entry name" value="PK beta-barrel domain-like"/>
    <property type="match status" value="1"/>
</dbReference>
<dbReference type="EMBL" id="JAIRBC010000014">
    <property type="protein sequence ID" value="MCG2461201.1"/>
    <property type="molecule type" value="Genomic_DNA"/>
</dbReference>
<dbReference type="InterPro" id="IPR052353">
    <property type="entry name" value="Benzoxazolinone_Detox_Enz"/>
</dbReference>
<dbReference type="RefSeq" id="WP_317902348.1">
    <property type="nucleotide sequence ID" value="NZ_JAIRBC010000014.1"/>
</dbReference>